<dbReference type="GO" id="GO:0003860">
    <property type="term" value="F:3-hydroxyisobutyryl-CoA hydrolase activity"/>
    <property type="evidence" value="ECO:0007669"/>
    <property type="project" value="UniProtKB-UniRule"/>
</dbReference>
<keyword evidence="7" id="KW-1185">Reference proteome</keyword>
<accession>A0AAN8VS06</accession>
<evidence type="ECO:0000313" key="7">
    <source>
        <dbReference type="Proteomes" id="UP001370490"/>
    </source>
</evidence>
<comment type="pathway">
    <text evidence="4">Amino-acid degradation; L-valine degradation.</text>
</comment>
<dbReference type="Pfam" id="PF16113">
    <property type="entry name" value="ECH_2"/>
    <property type="match status" value="2"/>
</dbReference>
<dbReference type="Proteomes" id="UP001370490">
    <property type="component" value="Unassembled WGS sequence"/>
</dbReference>
<name>A0AAN8VS06_9MAGN</name>
<dbReference type="EMBL" id="JBAMMX010000008">
    <property type="protein sequence ID" value="KAK6935001.1"/>
    <property type="molecule type" value="Genomic_DNA"/>
</dbReference>
<dbReference type="GO" id="GO:0006574">
    <property type="term" value="P:L-valine catabolic process"/>
    <property type="evidence" value="ECO:0007669"/>
    <property type="project" value="UniProtKB-UniRule"/>
</dbReference>
<proteinExistence type="inferred from homology"/>
<evidence type="ECO:0000256" key="1">
    <source>
        <dbReference type="ARBA" id="ARBA00001709"/>
    </source>
</evidence>
<organism evidence="6 7">
    <name type="scientific">Dillenia turbinata</name>
    <dbReference type="NCBI Taxonomy" id="194707"/>
    <lineage>
        <taxon>Eukaryota</taxon>
        <taxon>Viridiplantae</taxon>
        <taxon>Streptophyta</taxon>
        <taxon>Embryophyta</taxon>
        <taxon>Tracheophyta</taxon>
        <taxon>Spermatophyta</taxon>
        <taxon>Magnoliopsida</taxon>
        <taxon>eudicotyledons</taxon>
        <taxon>Gunneridae</taxon>
        <taxon>Pentapetalae</taxon>
        <taxon>Dilleniales</taxon>
        <taxon>Dilleniaceae</taxon>
        <taxon>Dillenia</taxon>
    </lineage>
</organism>
<evidence type="ECO:0000256" key="2">
    <source>
        <dbReference type="ARBA" id="ARBA00011915"/>
    </source>
</evidence>
<dbReference type="InterPro" id="IPR032259">
    <property type="entry name" value="HIBYL-CoA-H"/>
</dbReference>
<evidence type="ECO:0000256" key="3">
    <source>
        <dbReference type="ARBA" id="ARBA00022801"/>
    </source>
</evidence>
<protein>
    <recommendedName>
        <fullName evidence="2 4">3-hydroxyisobutyryl-CoA hydrolase</fullName>
        <shortName evidence="4">HIB-CoA hydrolase</shortName>
        <shortName evidence="4">HIBYL-CoA-H</shortName>
        <ecNumber evidence="2 4">3.1.2.4</ecNumber>
    </recommendedName>
    <alternativeName>
        <fullName evidence="4">3-hydroxyisobutyryl-coenzyme A hydrolase</fullName>
    </alternativeName>
</protein>
<dbReference type="Gene3D" id="3.90.226.10">
    <property type="entry name" value="2-enoyl-CoA Hydratase, Chain A, domain 1"/>
    <property type="match status" value="2"/>
</dbReference>
<reference evidence="6 7" key="1">
    <citation type="submission" date="2023-12" db="EMBL/GenBank/DDBJ databases">
        <title>A high-quality genome assembly for Dillenia turbinata (Dilleniales).</title>
        <authorList>
            <person name="Chanderbali A."/>
        </authorList>
    </citation>
    <scope>NUCLEOTIDE SEQUENCE [LARGE SCALE GENOMIC DNA]</scope>
    <source>
        <strain evidence="6">LSX21</strain>
        <tissue evidence="6">Leaf</tissue>
    </source>
</reference>
<evidence type="ECO:0000256" key="4">
    <source>
        <dbReference type="RuleBase" id="RU369070"/>
    </source>
</evidence>
<dbReference type="EC" id="3.1.2.4" evidence="2 4"/>
<gene>
    <name evidence="6" type="ORF">RJ641_035156</name>
</gene>
<evidence type="ECO:0000313" key="6">
    <source>
        <dbReference type="EMBL" id="KAK6935001.1"/>
    </source>
</evidence>
<evidence type="ECO:0000259" key="5">
    <source>
        <dbReference type="Pfam" id="PF16113"/>
    </source>
</evidence>
<dbReference type="InterPro" id="IPR045004">
    <property type="entry name" value="ECH_dom"/>
</dbReference>
<dbReference type="CDD" id="cd06558">
    <property type="entry name" value="crotonase-like"/>
    <property type="match status" value="1"/>
</dbReference>
<comment type="caution">
    <text evidence="6">The sequence shown here is derived from an EMBL/GenBank/DDBJ whole genome shotgun (WGS) entry which is preliminary data.</text>
</comment>
<comment type="similarity">
    <text evidence="4">Belongs to the enoyl-CoA hydratase/isomerase family.</text>
</comment>
<feature type="domain" description="Enoyl-CoA hydratase/isomerase" evidence="5">
    <location>
        <begin position="210"/>
        <end position="428"/>
    </location>
</feature>
<dbReference type="PANTHER" id="PTHR43176:SF3">
    <property type="entry name" value="3-HYDROXYISOBUTYRYL-COA HYDROLASE, MITOCHONDRIAL"/>
    <property type="match status" value="1"/>
</dbReference>
<keyword evidence="3 4" id="KW-0378">Hydrolase</keyword>
<dbReference type="PANTHER" id="PTHR43176">
    <property type="entry name" value="3-HYDROXYISOBUTYRYL-COA HYDROLASE-RELATED"/>
    <property type="match status" value="1"/>
</dbReference>
<dbReference type="AlphaFoldDB" id="A0AAN8VS06"/>
<feature type="domain" description="Enoyl-CoA hydratase/isomerase" evidence="5">
    <location>
        <begin position="67"/>
        <end position="188"/>
    </location>
</feature>
<comment type="catalytic activity">
    <reaction evidence="1 4">
        <text>3-hydroxy-2-methylpropanoyl-CoA + H2O = 3-hydroxy-2-methylpropanoate + CoA + H(+)</text>
        <dbReference type="Rhea" id="RHEA:20888"/>
        <dbReference type="ChEBI" id="CHEBI:11805"/>
        <dbReference type="ChEBI" id="CHEBI:15377"/>
        <dbReference type="ChEBI" id="CHEBI:15378"/>
        <dbReference type="ChEBI" id="CHEBI:57287"/>
        <dbReference type="ChEBI" id="CHEBI:57340"/>
        <dbReference type="EC" id="3.1.2.4"/>
    </reaction>
</comment>
<sequence length="455" mass="51196">MSSQNPINGSEDQGFNRCSSDHYSAKWDIVFVCSALEKKPLLSCFSFETSFFLSLFLQILVEQESYVRTIILNRPQQLNALSFYMVCKLGELFTAYEEDYNVKLVILKGKGRSFCAGGDVAYIVRDTIAGGWKSGAKYFWNEYRMNYLLATYKKPQVSILNGFVMGGGAGVSVHGQFRVATENSIMDMAYFVFVLLIVFVEQPRTNSSFNEVFAMPETAIGLYPDVGGSYFLSRLPGFFGEYLGLTGERLDGAEMLACGLATHFVPAKNLLAMEEALCKVTTSDPAVVSTILDKFSVQPHLKEKSAYHRIEVVDRCFSRRTIEEILAALEIEALNSSDDWIIAAIQSIKKASPLSLKLSLKQIRKGRLQGIGQCLIMEYRLGCHAVERKLSNDFFEGCRAKLIDKDGSPKWQPSRLELIQDEIVDQFFAKMDDQEWEDLKLPRRDNLPALAMAKL</sequence>
<dbReference type="InterPro" id="IPR029045">
    <property type="entry name" value="ClpP/crotonase-like_dom_sf"/>
</dbReference>
<comment type="function">
    <text evidence="4">Hydrolyzes 3-hydroxyisobutyryl-CoA (HIBYL-CoA), a saline catabolite. Has high activity toward isobutyryl-CoA. Could be an isobutyryl-CoA dehydrogenase that functions in valine catabolism.</text>
</comment>
<dbReference type="SUPFAM" id="SSF52096">
    <property type="entry name" value="ClpP/crotonase"/>
    <property type="match status" value="2"/>
</dbReference>